<reference evidence="11 12" key="1">
    <citation type="journal article" date="2011" name="J. Gen. Appl. Microbiol.">
        <title>Draft genome sequencing of the enigmatic basidiomycete Mixia osmundae.</title>
        <authorList>
            <person name="Nishida H."/>
            <person name="Nagatsuka Y."/>
            <person name="Sugiyama J."/>
        </authorList>
    </citation>
    <scope>NUCLEOTIDE SEQUENCE [LARGE SCALE GENOMIC DNA]</scope>
    <source>
        <strain evidence="12">CBS 9802 / IAM 14324 / JCM 22182 / KY 12970</strain>
    </source>
</reference>
<dbReference type="Pfam" id="PF03849">
    <property type="entry name" value="Tfb2"/>
    <property type="match status" value="1"/>
</dbReference>
<gene>
    <name evidence="11" type="primary">Mo03367</name>
    <name evidence="11" type="ORF">E5Q_03367</name>
</gene>
<dbReference type="OMA" id="KGFIIIE"/>
<keyword evidence="5 9" id="KW-0805">Transcription regulation</keyword>
<dbReference type="AlphaFoldDB" id="G7E1I6"/>
<dbReference type="InterPro" id="IPR040662">
    <property type="entry name" value="Tfb2_C"/>
</dbReference>
<comment type="subcellular location">
    <subcellularLocation>
        <location evidence="2 9">Nucleus</location>
    </subcellularLocation>
</comment>
<dbReference type="eggNOG" id="KOG3471">
    <property type="taxonomic scope" value="Eukaryota"/>
</dbReference>
<evidence type="ECO:0000313" key="12">
    <source>
        <dbReference type="Proteomes" id="UP000009131"/>
    </source>
</evidence>
<keyword evidence="12" id="KW-1185">Reference proteome</keyword>
<evidence type="ECO:0000256" key="3">
    <source>
        <dbReference type="ARBA" id="ARBA00007132"/>
    </source>
</evidence>
<dbReference type="NCBIfam" id="TIGR00625">
    <property type="entry name" value="tfb2"/>
    <property type="match status" value="1"/>
</dbReference>
<evidence type="ECO:0000256" key="4">
    <source>
        <dbReference type="ARBA" id="ARBA00022763"/>
    </source>
</evidence>
<dbReference type="GO" id="GO:0006289">
    <property type="term" value="P:nucleotide-excision repair"/>
    <property type="evidence" value="ECO:0007669"/>
    <property type="project" value="InterPro"/>
</dbReference>
<sequence length="467" mass="52045">MDGVIVDRSTDEQALSGIYRYLDSLPESTLSRLYALPSSSLAVFRLLPSTAQHLIVNALWQEHDIPQQDLHTYTKRGEGRRQLDTAIAALQRLHIVQLIAGEPTGNTVFALSHIFRKSLRKALTGAGKDSSFGWFARSSRDENALSIPQLDEYATDQWDSLLHCLVGSERSQQPSKAVIDLLVAAGLLSSGDRDTRRITSLGFQFLLEDVNSQLWSLLLHYLKLSEDAGTDLKEVIALVFQIGNQELGRVYSSETLNPLQLHILKTFGGLGLVYVYKSGDYSPTRLAVTLTSGAPPLLKAGTAEEEQGFLILETNYRVYAYTQNPLQIAVLNLFVALKSRFPGLVVGMITRESIKAGLANGIKSDQIIAFLTAHAHPQMRKQEPLLPPTVVDQIKLWEREKNRVKTEPCFLYDDFRSQADYDLVCDYAKQIGAVLWLGEPGSRRFATTEDGHVQVRGFIQRRMAVTS</sequence>
<dbReference type="RefSeq" id="XP_014565219.1">
    <property type="nucleotide sequence ID" value="XM_014709733.1"/>
</dbReference>
<evidence type="ECO:0000256" key="6">
    <source>
        <dbReference type="ARBA" id="ARBA00023163"/>
    </source>
</evidence>
<dbReference type="PANTHER" id="PTHR13152:SF0">
    <property type="entry name" value="GENERAL TRANSCRIPTION FACTOR IIH SUBUNIT 4"/>
    <property type="match status" value="1"/>
</dbReference>
<evidence type="ECO:0000256" key="2">
    <source>
        <dbReference type="ARBA" id="ARBA00004123"/>
    </source>
</evidence>
<dbReference type="FunCoup" id="G7E1I6">
    <property type="interactions" value="212"/>
</dbReference>
<evidence type="ECO:0000256" key="8">
    <source>
        <dbReference type="ARBA" id="ARBA00023242"/>
    </source>
</evidence>
<dbReference type="HOGENOM" id="CLU_027280_4_0_1"/>
<proteinExistence type="inferred from homology"/>
<reference evidence="11 12" key="2">
    <citation type="journal article" date="2012" name="Open Biol.">
        <title>Characteristics of nucleosomes and linker DNA regions on the genome of the basidiomycete Mixia osmundae revealed by mono- and dinucleosome mapping.</title>
        <authorList>
            <person name="Nishida H."/>
            <person name="Kondo S."/>
            <person name="Matsumoto T."/>
            <person name="Suzuki Y."/>
            <person name="Yoshikawa H."/>
            <person name="Taylor T.D."/>
            <person name="Sugiyama J."/>
        </authorList>
    </citation>
    <scope>NUCLEOTIDE SEQUENCE [LARGE SCALE GENOMIC DNA]</scope>
    <source>
        <strain evidence="12">CBS 9802 / IAM 14324 / JCM 22182 / KY 12970</strain>
    </source>
</reference>
<evidence type="ECO:0000313" key="11">
    <source>
        <dbReference type="EMBL" id="GAA96696.1"/>
    </source>
</evidence>
<name>G7E1I6_MIXOS</name>
<keyword evidence="4 9" id="KW-0227">DNA damage</keyword>
<dbReference type="InterPro" id="IPR004598">
    <property type="entry name" value="TFIIH_p52/Tfb2"/>
</dbReference>
<dbReference type="GO" id="GO:0001671">
    <property type="term" value="F:ATPase activator activity"/>
    <property type="evidence" value="ECO:0007669"/>
    <property type="project" value="InterPro"/>
</dbReference>
<organism evidence="11 12">
    <name type="scientific">Mixia osmundae (strain CBS 9802 / IAM 14324 / JCM 22182 / KY 12970)</name>
    <dbReference type="NCBI Taxonomy" id="764103"/>
    <lineage>
        <taxon>Eukaryota</taxon>
        <taxon>Fungi</taxon>
        <taxon>Dikarya</taxon>
        <taxon>Basidiomycota</taxon>
        <taxon>Pucciniomycotina</taxon>
        <taxon>Mixiomycetes</taxon>
        <taxon>Mixiales</taxon>
        <taxon>Mixiaceae</taxon>
        <taxon>Mixia</taxon>
    </lineage>
</organism>
<evidence type="ECO:0000256" key="9">
    <source>
        <dbReference type="RuleBase" id="RU364024"/>
    </source>
</evidence>
<dbReference type="STRING" id="764103.G7E1I6"/>
<protein>
    <recommendedName>
        <fullName evidence="9">RNA polymerase II transcription factor B subunit 2</fullName>
    </recommendedName>
</protein>
<dbReference type="PANTHER" id="PTHR13152">
    <property type="entry name" value="TFIIH, POLYPEPTIDE 4"/>
    <property type="match status" value="1"/>
</dbReference>
<dbReference type="GO" id="GO:0005675">
    <property type="term" value="C:transcription factor TFIIH holo complex"/>
    <property type="evidence" value="ECO:0007669"/>
    <property type="project" value="TreeGrafter"/>
</dbReference>
<feature type="domain" description="Transcription factor Tfb2 C-terminal" evidence="10">
    <location>
        <begin position="392"/>
        <end position="460"/>
    </location>
</feature>
<dbReference type="InParanoid" id="G7E1I6"/>
<evidence type="ECO:0000256" key="5">
    <source>
        <dbReference type="ARBA" id="ARBA00023015"/>
    </source>
</evidence>
<dbReference type="Proteomes" id="UP000009131">
    <property type="component" value="Unassembled WGS sequence"/>
</dbReference>
<comment type="function">
    <text evidence="1">Component of the general transcription and DNA repair factor IIH (TFIIH) core complex, which is involved in general and transcription-coupled nucleotide excision repair (NER) of damaged DNA and, when complexed to TFIIK, in RNA transcription by RNA polymerase II. In NER, TFIIH acts by opening DNA around the lesion to allow the excision of the damaged oligonucleotide and its replacement by a new DNA fragment. In transcription, TFIIH has an essential role in transcription initiation. When the pre-initiation complex (PIC) has been established, TFIIH is required for promoter opening and promoter escape. Phosphorylation of the C-terminal tail (CTD) of the largest subunit of RNA polymerase II by the kinase module TFIIK controls the initiation of transcription.</text>
</comment>
<comment type="function">
    <text evidence="9">Component of the general transcription and DNA repair factor IIH (TFIIH) core complex which is involved in general and transcription-coupled nucleotide excision repair (NER) of damaged DNA.</text>
</comment>
<comment type="similarity">
    <text evidence="3 9">Belongs to the TFB2 family.</text>
</comment>
<dbReference type="OrthoDB" id="364513at2759"/>
<dbReference type="Pfam" id="PF18307">
    <property type="entry name" value="Tfb2_C"/>
    <property type="match status" value="1"/>
</dbReference>
<dbReference type="Gene3D" id="3.30.70.2610">
    <property type="match status" value="1"/>
</dbReference>
<evidence type="ECO:0000259" key="10">
    <source>
        <dbReference type="Pfam" id="PF18307"/>
    </source>
</evidence>
<dbReference type="EMBL" id="BABT02000106">
    <property type="protein sequence ID" value="GAA96696.1"/>
    <property type="molecule type" value="Genomic_DNA"/>
</dbReference>
<evidence type="ECO:0000256" key="1">
    <source>
        <dbReference type="ARBA" id="ARBA00002817"/>
    </source>
</evidence>
<comment type="caution">
    <text evidence="11">The sequence shown here is derived from an EMBL/GenBank/DDBJ whole genome shotgun (WGS) entry which is preliminary data.</text>
</comment>
<keyword evidence="6 9" id="KW-0804">Transcription</keyword>
<keyword evidence="8 9" id="KW-0539">Nucleus</keyword>
<evidence type="ECO:0000256" key="7">
    <source>
        <dbReference type="ARBA" id="ARBA00023204"/>
    </source>
</evidence>
<keyword evidence="7 9" id="KW-0234">DNA repair</keyword>
<dbReference type="GO" id="GO:0003690">
    <property type="term" value="F:double-stranded DNA binding"/>
    <property type="evidence" value="ECO:0007669"/>
    <property type="project" value="TreeGrafter"/>
</dbReference>
<accession>G7E1I6</accession>
<dbReference type="GO" id="GO:0000439">
    <property type="term" value="C:transcription factor TFIIH core complex"/>
    <property type="evidence" value="ECO:0007669"/>
    <property type="project" value="InterPro"/>
</dbReference>